<dbReference type="PANTHER" id="PTHR31920:SF145">
    <property type="entry name" value="B3 DOMAIN-CONTAINING PROTEIN REM20-LIKE ISOFORM X1"/>
    <property type="match status" value="1"/>
</dbReference>
<gene>
    <name evidence="8" type="ORF">RJT34_13079</name>
</gene>
<dbReference type="InterPro" id="IPR015300">
    <property type="entry name" value="DNA-bd_pseudobarrel_sf"/>
</dbReference>
<accession>A0AAN9JQX5</accession>
<dbReference type="SUPFAM" id="SSF101936">
    <property type="entry name" value="DNA-binding pseudobarrel domain"/>
    <property type="match status" value="1"/>
</dbReference>
<dbReference type="GO" id="GO:0003677">
    <property type="term" value="F:DNA binding"/>
    <property type="evidence" value="ECO:0007669"/>
    <property type="project" value="UniProtKB-KW"/>
</dbReference>
<dbReference type="Pfam" id="PF02362">
    <property type="entry name" value="B3"/>
    <property type="match status" value="1"/>
</dbReference>
<evidence type="ECO:0000313" key="8">
    <source>
        <dbReference type="EMBL" id="KAK7302197.1"/>
    </source>
</evidence>
<dbReference type="AlphaFoldDB" id="A0AAN9JQX5"/>
<keyword evidence="4" id="KW-0804">Transcription</keyword>
<dbReference type="PANTHER" id="PTHR31920">
    <property type="entry name" value="B3 DOMAIN-CONTAINING"/>
    <property type="match status" value="1"/>
</dbReference>
<comment type="subcellular location">
    <subcellularLocation>
        <location evidence="1">Nucleus</location>
    </subcellularLocation>
</comment>
<evidence type="ECO:0000256" key="4">
    <source>
        <dbReference type="ARBA" id="ARBA00023163"/>
    </source>
</evidence>
<keyword evidence="2" id="KW-0805">Transcription regulation</keyword>
<evidence type="ECO:0000256" key="3">
    <source>
        <dbReference type="ARBA" id="ARBA00023125"/>
    </source>
</evidence>
<protein>
    <recommendedName>
        <fullName evidence="7">TF-B3 domain-containing protein</fullName>
    </recommendedName>
</protein>
<evidence type="ECO:0000256" key="1">
    <source>
        <dbReference type="ARBA" id="ARBA00004123"/>
    </source>
</evidence>
<dbReference type="Proteomes" id="UP001359559">
    <property type="component" value="Unassembled WGS sequence"/>
</dbReference>
<evidence type="ECO:0000256" key="6">
    <source>
        <dbReference type="SAM" id="MobiDB-lite"/>
    </source>
</evidence>
<comment type="caution">
    <text evidence="8">The sequence shown here is derived from an EMBL/GenBank/DDBJ whole genome shotgun (WGS) entry which is preliminary data.</text>
</comment>
<sequence>MTADLSSLAENHIPPRFGRIVSDLVDKKVILKDLNGQQWKVKVSKVNGSIAFEEGWDVFSMDHGLEVGYFLVFNYNKDSHFDVKIYDTSACERLDFSKERNQRKRSRDKNGSQVKEGMLVTQGYNALAVTKPDVPKMKCQHREVDLVGMQNIIESAQLMCISEHREDPYHLTSLEFEGKEREDQSRSVDGTMKISNADSEVSKIHHGSHVYQNDASATMCDKEPVFEWILGTEVALDAPELGMSERNSLGETDKSTYDKTSTLKFEENNENKMIMSNADTHKCQSAESLGTTVSRVALSSFPNCEMSKKIKKEIAMAPDLEAAGIAYALAFALQKEDTHEEDGGVTSGSTEETVASRLP</sequence>
<evidence type="ECO:0000256" key="2">
    <source>
        <dbReference type="ARBA" id="ARBA00023015"/>
    </source>
</evidence>
<dbReference type="CDD" id="cd10017">
    <property type="entry name" value="B3_DNA"/>
    <property type="match status" value="1"/>
</dbReference>
<evidence type="ECO:0000256" key="5">
    <source>
        <dbReference type="ARBA" id="ARBA00023242"/>
    </source>
</evidence>
<feature type="domain" description="TF-B3" evidence="7">
    <location>
        <begin position="1"/>
        <end position="89"/>
    </location>
</feature>
<dbReference type="GO" id="GO:0005634">
    <property type="term" value="C:nucleus"/>
    <property type="evidence" value="ECO:0007669"/>
    <property type="project" value="UniProtKB-SubCell"/>
</dbReference>
<dbReference type="EMBL" id="JAYKXN010000003">
    <property type="protein sequence ID" value="KAK7302197.1"/>
    <property type="molecule type" value="Genomic_DNA"/>
</dbReference>
<dbReference type="SMART" id="SM01019">
    <property type="entry name" value="B3"/>
    <property type="match status" value="1"/>
</dbReference>
<organism evidence="8 9">
    <name type="scientific">Clitoria ternatea</name>
    <name type="common">Butterfly pea</name>
    <dbReference type="NCBI Taxonomy" id="43366"/>
    <lineage>
        <taxon>Eukaryota</taxon>
        <taxon>Viridiplantae</taxon>
        <taxon>Streptophyta</taxon>
        <taxon>Embryophyta</taxon>
        <taxon>Tracheophyta</taxon>
        <taxon>Spermatophyta</taxon>
        <taxon>Magnoliopsida</taxon>
        <taxon>eudicotyledons</taxon>
        <taxon>Gunneridae</taxon>
        <taxon>Pentapetalae</taxon>
        <taxon>rosids</taxon>
        <taxon>fabids</taxon>
        <taxon>Fabales</taxon>
        <taxon>Fabaceae</taxon>
        <taxon>Papilionoideae</taxon>
        <taxon>50 kb inversion clade</taxon>
        <taxon>NPAAA clade</taxon>
        <taxon>indigoferoid/millettioid clade</taxon>
        <taxon>Phaseoleae</taxon>
        <taxon>Clitoria</taxon>
    </lineage>
</organism>
<evidence type="ECO:0000313" key="9">
    <source>
        <dbReference type="Proteomes" id="UP001359559"/>
    </source>
</evidence>
<dbReference type="InterPro" id="IPR003340">
    <property type="entry name" value="B3_DNA-bd"/>
</dbReference>
<reference evidence="8 9" key="1">
    <citation type="submission" date="2024-01" db="EMBL/GenBank/DDBJ databases">
        <title>The genomes of 5 underutilized Papilionoideae crops provide insights into root nodulation and disease resistance.</title>
        <authorList>
            <person name="Yuan L."/>
        </authorList>
    </citation>
    <scope>NUCLEOTIDE SEQUENCE [LARGE SCALE GENOMIC DNA]</scope>
    <source>
        <strain evidence="8">LY-2023</strain>
        <tissue evidence="8">Leaf</tissue>
    </source>
</reference>
<evidence type="ECO:0000259" key="7">
    <source>
        <dbReference type="PROSITE" id="PS50863"/>
    </source>
</evidence>
<keyword evidence="9" id="KW-1185">Reference proteome</keyword>
<dbReference type="Gene3D" id="2.40.330.10">
    <property type="entry name" value="DNA-binding pseudobarrel domain"/>
    <property type="match status" value="1"/>
</dbReference>
<feature type="region of interest" description="Disordered" evidence="6">
    <location>
        <begin position="337"/>
        <end position="359"/>
    </location>
</feature>
<keyword evidence="3" id="KW-0238">DNA-binding</keyword>
<proteinExistence type="predicted"/>
<keyword evidence="5" id="KW-0539">Nucleus</keyword>
<dbReference type="PROSITE" id="PS50863">
    <property type="entry name" value="B3"/>
    <property type="match status" value="1"/>
</dbReference>
<dbReference type="InterPro" id="IPR050655">
    <property type="entry name" value="Plant_B3_domain"/>
</dbReference>
<name>A0AAN9JQX5_CLITE</name>